<evidence type="ECO:0000313" key="1">
    <source>
        <dbReference type="EMBL" id="OLU44744.1"/>
    </source>
</evidence>
<gene>
    <name evidence="1" type="ORF">BO223_07370</name>
</gene>
<evidence type="ECO:0000313" key="2">
    <source>
        <dbReference type="Proteomes" id="UP000186758"/>
    </source>
</evidence>
<sequence length="204" mass="21443">MTVIEGKSYSGSPCTTGTIQGSGTITVQTTVTDTRGRTASKTTNITVIAYSPPQITASNVTRTSDESTTATAVYSFSISSVGSKNTHVFYIQYLNGSTWTDIYRNTADYGDSGSVTSGSVFGVDVTTKVRFVAQDYFTTVTIEKEVGPTFTLINYGANGKSIALGSVSANDGTFQCMLPIGAAHRTSVSGSGGYLKILTLKILL</sequence>
<name>A0A1Q9YJT4_9FIRM</name>
<comment type="caution">
    <text evidence="1">The sequence shown here is derived from an EMBL/GenBank/DDBJ whole genome shotgun (WGS) entry which is preliminary data.</text>
</comment>
<organism evidence="1 2">
    <name type="scientific">Faecalibaculum rodentium</name>
    <dbReference type="NCBI Taxonomy" id="1702221"/>
    <lineage>
        <taxon>Bacteria</taxon>
        <taxon>Bacillati</taxon>
        <taxon>Bacillota</taxon>
        <taxon>Erysipelotrichia</taxon>
        <taxon>Erysipelotrichales</taxon>
        <taxon>Erysipelotrichaceae</taxon>
        <taxon>Faecalibaculum</taxon>
    </lineage>
</organism>
<reference evidence="1 2" key="1">
    <citation type="submission" date="2016-11" db="EMBL/GenBank/DDBJ databases">
        <title>Description of two novel members of the family Erysipelotrichaceae: Ileibacterium lipovorans gen. nov., sp. nov. and Dubosiella newyorkensis, gen. nov., sp. nov.</title>
        <authorList>
            <person name="Cox L.M."/>
            <person name="Sohn J."/>
            <person name="Tyrrell K.L."/>
            <person name="Citron D.M."/>
            <person name="Lawson P.A."/>
            <person name="Patel N.B."/>
            <person name="Iizumi T."/>
            <person name="Perez-Perez G.I."/>
            <person name="Goldstein E.J."/>
            <person name="Blaser M.J."/>
        </authorList>
    </citation>
    <scope>NUCLEOTIDE SEQUENCE [LARGE SCALE GENOMIC DNA]</scope>
    <source>
        <strain evidence="1 2">NYU-BL-K8</strain>
    </source>
</reference>
<dbReference type="AlphaFoldDB" id="A0A1Q9YJT4"/>
<dbReference type="Proteomes" id="UP000186758">
    <property type="component" value="Unassembled WGS sequence"/>
</dbReference>
<protein>
    <submittedName>
        <fullName evidence="1">Uncharacterized protein</fullName>
    </submittedName>
</protein>
<accession>A0A1Q9YJT4</accession>
<proteinExistence type="predicted"/>
<dbReference type="EMBL" id="MPJZ01000057">
    <property type="protein sequence ID" value="OLU44744.1"/>
    <property type="molecule type" value="Genomic_DNA"/>
</dbReference>